<evidence type="ECO:0000313" key="3">
    <source>
        <dbReference type="Proteomes" id="UP000274843"/>
    </source>
</evidence>
<dbReference type="InterPro" id="IPR054058">
    <property type="entry name" value="HTH_67"/>
</dbReference>
<evidence type="ECO:0008006" key="4">
    <source>
        <dbReference type="Google" id="ProtNLM"/>
    </source>
</evidence>
<organism evidence="2 3">
    <name type="scientific">Amycolatopsis thermoflava</name>
    <dbReference type="NCBI Taxonomy" id="84480"/>
    <lineage>
        <taxon>Bacteria</taxon>
        <taxon>Bacillati</taxon>
        <taxon>Actinomycetota</taxon>
        <taxon>Actinomycetes</taxon>
        <taxon>Pseudonocardiales</taxon>
        <taxon>Pseudonocardiaceae</taxon>
        <taxon>Amycolatopsis</taxon>
        <taxon>Amycolatopsis methanolica group</taxon>
    </lineage>
</organism>
<gene>
    <name evidence="2" type="ORF">EDD35_2326</name>
</gene>
<evidence type="ECO:0000313" key="2">
    <source>
        <dbReference type="EMBL" id="ROS40001.1"/>
    </source>
</evidence>
<keyword evidence="3" id="KW-1185">Reference proteome</keyword>
<sequence>MDGRRRGSGRGTGSGLQANSSAPFPPARRWPTVGLVDHAEARDVAFRCHRVLEPLHSFVYFAPEAEQELTATGLRPGRMGYFASRAAPMGPVGAGVVAATFYNFNPELVARHIPRAWTLASPGRILEARLAAADAGLRRVLGEELITSPRLAEAAELARSAASVLSPEGRPLYAGHAELEWPSEPHLVLWHAATLLREYRGDGHIAALVGHGLSGLAALITYTATGKGFLEPVAKTTRGWSDEQWAAGVEQLREQGLLDADGRLTSEGAVLRQSIEEQTNASATAPWRHLGAEKAARLHELARELSRHAVAHGAFPDGIFATARA</sequence>
<protein>
    <recommendedName>
        <fullName evidence="4">SalK</fullName>
    </recommendedName>
</protein>
<dbReference type="Pfam" id="PF21863">
    <property type="entry name" value="HTH_67"/>
    <property type="match status" value="1"/>
</dbReference>
<proteinExistence type="predicted"/>
<name>A0A3N2GTL9_9PSEU</name>
<feature type="region of interest" description="Disordered" evidence="1">
    <location>
        <begin position="1"/>
        <end position="26"/>
    </location>
</feature>
<dbReference type="EMBL" id="RKHY01000001">
    <property type="protein sequence ID" value="ROS40001.1"/>
    <property type="molecule type" value="Genomic_DNA"/>
</dbReference>
<accession>A0A3N2GTL9</accession>
<reference evidence="2 3" key="1">
    <citation type="submission" date="2018-11" db="EMBL/GenBank/DDBJ databases">
        <title>Sequencing the genomes of 1000 actinobacteria strains.</title>
        <authorList>
            <person name="Klenk H.-P."/>
        </authorList>
    </citation>
    <scope>NUCLEOTIDE SEQUENCE [LARGE SCALE GENOMIC DNA]</scope>
    <source>
        <strain evidence="2 3">DSM 44348</strain>
    </source>
</reference>
<dbReference type="NCBIfam" id="NF047719">
    <property type="entry name" value="SCO6745_fam_HTH"/>
    <property type="match status" value="1"/>
</dbReference>
<evidence type="ECO:0000256" key="1">
    <source>
        <dbReference type="SAM" id="MobiDB-lite"/>
    </source>
</evidence>
<dbReference type="AlphaFoldDB" id="A0A3N2GTL9"/>
<dbReference type="Proteomes" id="UP000274843">
    <property type="component" value="Unassembled WGS sequence"/>
</dbReference>
<comment type="caution">
    <text evidence="2">The sequence shown here is derived from an EMBL/GenBank/DDBJ whole genome shotgun (WGS) entry which is preliminary data.</text>
</comment>